<dbReference type="RefSeq" id="XP_012938616.1">
    <property type="nucleotide sequence ID" value="XM_013083162.2"/>
</dbReference>
<evidence type="ECO:0000256" key="4">
    <source>
        <dbReference type="ARBA" id="ARBA00022801"/>
    </source>
</evidence>
<keyword evidence="3" id="KW-0645">Protease</keyword>
<reference evidence="9" key="1">
    <citation type="submission" date="2025-08" db="UniProtKB">
        <authorList>
            <consortium name="RefSeq"/>
        </authorList>
    </citation>
    <scope>IDENTIFICATION</scope>
</reference>
<feature type="region of interest" description="Disordered" evidence="5">
    <location>
        <begin position="573"/>
        <end position="676"/>
    </location>
</feature>
<dbReference type="PANTHER" id="PTHR11963:SF48">
    <property type="entry name" value="DIPEPTIDASE B, ISOFORM A"/>
    <property type="match status" value="1"/>
</dbReference>
<keyword evidence="6" id="KW-0732">Signal</keyword>
<dbReference type="PANTHER" id="PTHR11963">
    <property type="entry name" value="LEUCINE AMINOPEPTIDASE-RELATED"/>
    <property type="match status" value="1"/>
</dbReference>
<keyword evidence="4" id="KW-0378">Hydrolase</keyword>
<keyword evidence="8" id="KW-1185">Reference proteome</keyword>
<gene>
    <name evidence="9" type="primary">LOC106011924</name>
</gene>
<name>A0ABM1A0Z5_APLCA</name>
<dbReference type="GeneID" id="106011924"/>
<organism evidence="8 9">
    <name type="scientific">Aplysia californica</name>
    <name type="common">California sea hare</name>
    <dbReference type="NCBI Taxonomy" id="6500"/>
    <lineage>
        <taxon>Eukaryota</taxon>
        <taxon>Metazoa</taxon>
        <taxon>Spiralia</taxon>
        <taxon>Lophotrochozoa</taxon>
        <taxon>Mollusca</taxon>
        <taxon>Gastropoda</taxon>
        <taxon>Heterobranchia</taxon>
        <taxon>Euthyneura</taxon>
        <taxon>Tectipleura</taxon>
        <taxon>Aplysiida</taxon>
        <taxon>Aplysioidea</taxon>
        <taxon>Aplysiidae</taxon>
        <taxon>Aplysia</taxon>
    </lineage>
</organism>
<feature type="domain" description="Cytosol aminopeptidase" evidence="7">
    <location>
        <begin position="392"/>
        <end position="399"/>
    </location>
</feature>
<dbReference type="SUPFAM" id="SSF53187">
    <property type="entry name" value="Zn-dependent exopeptidases"/>
    <property type="match status" value="1"/>
</dbReference>
<dbReference type="Pfam" id="PF00883">
    <property type="entry name" value="Peptidase_M17"/>
    <property type="match status" value="1"/>
</dbReference>
<dbReference type="GO" id="GO:0004177">
    <property type="term" value="F:aminopeptidase activity"/>
    <property type="evidence" value="ECO:0007669"/>
    <property type="project" value="UniProtKB-KW"/>
</dbReference>
<evidence type="ECO:0000256" key="1">
    <source>
        <dbReference type="ARBA" id="ARBA00009528"/>
    </source>
</evidence>
<dbReference type="Proteomes" id="UP000694888">
    <property type="component" value="Unplaced"/>
</dbReference>
<feature type="compositionally biased region" description="Acidic residues" evidence="5">
    <location>
        <begin position="591"/>
        <end position="676"/>
    </location>
</feature>
<evidence type="ECO:0000313" key="8">
    <source>
        <dbReference type="Proteomes" id="UP000694888"/>
    </source>
</evidence>
<dbReference type="InterPro" id="IPR011356">
    <property type="entry name" value="Leucine_aapep/pepB"/>
</dbReference>
<accession>A0ABM1A0Z5</accession>
<feature type="chain" id="PRO_5045074653" evidence="6">
    <location>
        <begin position="22"/>
        <end position="676"/>
    </location>
</feature>
<keyword evidence="2 9" id="KW-0031">Aminopeptidase</keyword>
<sequence length="676" mass="72690">MPPPPPLLLLLLASWVAAPTAFVIEKDQLVTEETPTNVLNDAVNLHLDQQNITLTTDVQSADFDAVVVITDTPDNLIGENLVPVKEVIQRYLAADKVFGTSPAVTLTDVVASKRLVYASVGSLEGDENDVRTFAEAAARGVRRALLAGSKRPLLVCAPPPGDKRYTSAFFVAVLGVLQELYQPLSVRESDKEAPVEVLGLWHDGLNSPATSTALRVVQAIEAGRLVARDICGADPERMAPPKVEEYLSQVFADTGVSMYSTSNQEDIQREFPLVAAVSRAAQPVTRHRPRIVKLMFSGPGEVNRTLLFAGKGVTYDSGGADIKYGGSMASMSRDKCGAAAVVGIVKALHILQPPNLRVIAAIPLVRNSVGANSYVSDEVITARSGVRIRIGNTDAEGRLILADALCRLKEMAQYAPNPHIISIATLTGHAESTGGNHYSMLLDNEPARAKHIADSLQATGDKVGDPFEISRIRREDFQAHKATSDPEADLVSAVNNPYSRRKRGHQKPTAFLLQASGLDKHGSSSKHSLGFSHVDIAGPAMIFPVNPVPAPVVAMVTHFGLSREDKLLVGVLAEGESGEESEVGAEKDGEGEGEEEEAEAEVGEEEEEEEEGGIGEGEEVAGEEGLEEGEDEEDEVEEEDEEDEVEDEEEEVVYWGEEMEEELEDEAEEEVGQNGG</sequence>
<evidence type="ECO:0000256" key="3">
    <source>
        <dbReference type="ARBA" id="ARBA00022670"/>
    </source>
</evidence>
<protein>
    <submittedName>
        <fullName evidence="9">Aminopeptidase W07G4.4</fullName>
    </submittedName>
</protein>
<feature type="signal peptide" evidence="6">
    <location>
        <begin position="1"/>
        <end position="21"/>
    </location>
</feature>
<proteinExistence type="inferred from homology"/>
<evidence type="ECO:0000259" key="7">
    <source>
        <dbReference type="PROSITE" id="PS00631"/>
    </source>
</evidence>
<evidence type="ECO:0000256" key="5">
    <source>
        <dbReference type="SAM" id="MobiDB-lite"/>
    </source>
</evidence>
<dbReference type="PRINTS" id="PR00481">
    <property type="entry name" value="LAMNOPPTDASE"/>
</dbReference>
<dbReference type="Gene3D" id="3.40.630.10">
    <property type="entry name" value="Zn peptidases"/>
    <property type="match status" value="1"/>
</dbReference>
<dbReference type="InterPro" id="IPR000819">
    <property type="entry name" value="Peptidase_M17_C"/>
</dbReference>
<evidence type="ECO:0000256" key="6">
    <source>
        <dbReference type="SAM" id="SignalP"/>
    </source>
</evidence>
<evidence type="ECO:0000256" key="2">
    <source>
        <dbReference type="ARBA" id="ARBA00022438"/>
    </source>
</evidence>
<evidence type="ECO:0000313" key="9">
    <source>
        <dbReference type="RefSeq" id="XP_012938616.1"/>
    </source>
</evidence>
<comment type="similarity">
    <text evidence="1">Belongs to the peptidase M17 family.</text>
</comment>
<dbReference type="PROSITE" id="PS00631">
    <property type="entry name" value="CYTOSOL_AP"/>
    <property type="match status" value="1"/>
</dbReference>